<name>A0A3M7TA97_BRAPC</name>
<dbReference type="AlphaFoldDB" id="A0A3M7TA97"/>
<organism evidence="1 2">
    <name type="scientific">Brachionus plicatilis</name>
    <name type="common">Marine rotifer</name>
    <name type="synonym">Brachionus muelleri</name>
    <dbReference type="NCBI Taxonomy" id="10195"/>
    <lineage>
        <taxon>Eukaryota</taxon>
        <taxon>Metazoa</taxon>
        <taxon>Spiralia</taxon>
        <taxon>Gnathifera</taxon>
        <taxon>Rotifera</taxon>
        <taxon>Eurotatoria</taxon>
        <taxon>Monogononta</taxon>
        <taxon>Pseudotrocha</taxon>
        <taxon>Ploima</taxon>
        <taxon>Brachionidae</taxon>
        <taxon>Brachionus</taxon>
    </lineage>
</organism>
<dbReference type="Proteomes" id="UP000276133">
    <property type="component" value="Unassembled WGS sequence"/>
</dbReference>
<protein>
    <submittedName>
        <fullName evidence="1">Uncharacterized protein</fullName>
    </submittedName>
</protein>
<gene>
    <name evidence="1" type="ORF">BpHYR1_009777</name>
</gene>
<accession>A0A3M7TA97</accession>
<dbReference type="EMBL" id="REGN01000054">
    <property type="protein sequence ID" value="RNA44847.1"/>
    <property type="molecule type" value="Genomic_DNA"/>
</dbReference>
<reference evidence="1 2" key="1">
    <citation type="journal article" date="2018" name="Sci. Rep.">
        <title>Genomic signatures of local adaptation to the degree of environmental predictability in rotifers.</title>
        <authorList>
            <person name="Franch-Gras L."/>
            <person name="Hahn C."/>
            <person name="Garcia-Roger E.M."/>
            <person name="Carmona M.J."/>
            <person name="Serra M."/>
            <person name="Gomez A."/>
        </authorList>
    </citation>
    <scope>NUCLEOTIDE SEQUENCE [LARGE SCALE GENOMIC DNA]</scope>
    <source>
        <strain evidence="1">HYR1</strain>
    </source>
</reference>
<evidence type="ECO:0000313" key="2">
    <source>
        <dbReference type="Proteomes" id="UP000276133"/>
    </source>
</evidence>
<keyword evidence="2" id="KW-1185">Reference proteome</keyword>
<evidence type="ECO:0000313" key="1">
    <source>
        <dbReference type="EMBL" id="RNA44847.1"/>
    </source>
</evidence>
<proteinExistence type="predicted"/>
<sequence>MENYGNLQYGRRIKVSFVWDLLDFRERTSLQGFTYNQSVFKIYLLSFINNQKIELLKNFTKENFIVNFDIEFVIK</sequence>
<comment type="caution">
    <text evidence="1">The sequence shown here is derived from an EMBL/GenBank/DDBJ whole genome shotgun (WGS) entry which is preliminary data.</text>
</comment>